<feature type="binding site" evidence="5">
    <location>
        <begin position="270"/>
        <end position="274"/>
    </location>
    <ligand>
        <name>GTP</name>
        <dbReference type="ChEBI" id="CHEBI:37565"/>
    </ligand>
</feature>
<dbReference type="PRINTS" id="PR00423">
    <property type="entry name" value="CELLDVISFTSZ"/>
</dbReference>
<dbReference type="InterPro" id="IPR045061">
    <property type="entry name" value="FtsZ/CetZ"/>
</dbReference>
<dbReference type="Gene3D" id="3.40.50.1440">
    <property type="entry name" value="Tubulin/FtsZ, GTPase domain"/>
    <property type="match status" value="1"/>
</dbReference>
<dbReference type="GO" id="GO:0003924">
    <property type="term" value="F:GTPase activity"/>
    <property type="evidence" value="ECO:0007669"/>
    <property type="project" value="UniProtKB-UniRule"/>
</dbReference>
<dbReference type="InterPro" id="IPR036525">
    <property type="entry name" value="Tubulin/FtsZ_GTPase_sf"/>
</dbReference>
<dbReference type="PANTHER" id="PTHR30314:SF3">
    <property type="entry name" value="MITOCHONDRIAL DIVISION PROTEIN FSZA"/>
    <property type="match status" value="1"/>
</dbReference>
<feature type="domain" description="Tubulin/FtsZ GTPase" evidence="7">
    <location>
        <begin position="262"/>
        <end position="454"/>
    </location>
</feature>
<accession>A0A9W6QL50</accession>
<evidence type="ECO:0000259" key="8">
    <source>
        <dbReference type="SMART" id="SM00865"/>
    </source>
</evidence>
<dbReference type="InterPro" id="IPR024757">
    <property type="entry name" value="FtsZ_C"/>
</dbReference>
<evidence type="ECO:0000313" key="10">
    <source>
        <dbReference type="Proteomes" id="UP001165042"/>
    </source>
</evidence>
<dbReference type="GO" id="GO:0043093">
    <property type="term" value="P:FtsZ-dependent cytokinesis"/>
    <property type="evidence" value="ECO:0007669"/>
    <property type="project" value="UniProtKB-UniRule"/>
</dbReference>
<keyword evidence="10" id="KW-1185">Reference proteome</keyword>
<dbReference type="HAMAP" id="MF_00909">
    <property type="entry name" value="FtsZ"/>
    <property type="match status" value="1"/>
</dbReference>
<evidence type="ECO:0000256" key="3">
    <source>
        <dbReference type="ARBA" id="ARBA00023134"/>
    </source>
</evidence>
<dbReference type="InterPro" id="IPR037103">
    <property type="entry name" value="Tubulin/FtsZ-like_C"/>
</dbReference>
<keyword evidence="4 5" id="KW-0717">Septation</keyword>
<dbReference type="InterPro" id="IPR008280">
    <property type="entry name" value="Tub_FtsZ_C"/>
</dbReference>
<dbReference type="SUPFAM" id="SSF52129">
    <property type="entry name" value="Caspase-like"/>
    <property type="match status" value="1"/>
</dbReference>
<feature type="domain" description="Tubulin/FtsZ 2-layer sandwich" evidence="8">
    <location>
        <begin position="456"/>
        <end position="569"/>
    </location>
</feature>
<proteinExistence type="inferred from homology"/>
<dbReference type="GO" id="GO:0000917">
    <property type="term" value="P:division septum assembly"/>
    <property type="evidence" value="ECO:0007669"/>
    <property type="project" value="UniProtKB-KW"/>
</dbReference>
<evidence type="ECO:0000256" key="2">
    <source>
        <dbReference type="ARBA" id="ARBA00022741"/>
    </source>
</evidence>
<dbReference type="Gene3D" id="3.30.1330.20">
    <property type="entry name" value="Tubulin/FtsZ, C-terminal domain"/>
    <property type="match status" value="1"/>
</dbReference>
<dbReference type="InterPro" id="IPR020805">
    <property type="entry name" value="Cell_div_FtsZ_CS"/>
</dbReference>
<dbReference type="GO" id="GO:0005737">
    <property type="term" value="C:cytoplasm"/>
    <property type="evidence" value="ECO:0007669"/>
    <property type="project" value="UniProtKB-SubCell"/>
</dbReference>
<dbReference type="SUPFAM" id="SSF52490">
    <property type="entry name" value="Tubulin nucleotide-binding domain-like"/>
    <property type="match status" value="1"/>
</dbReference>
<comment type="subcellular location">
    <subcellularLocation>
        <location evidence="5">Cytoplasm</location>
    </subcellularLocation>
    <text evidence="5">Assembles at midcell at the inner surface of the cytoplasmic membrane.</text>
</comment>
<keyword evidence="5" id="KW-0963">Cytoplasm</keyword>
<dbReference type="SMART" id="SM00864">
    <property type="entry name" value="Tubulin"/>
    <property type="match status" value="1"/>
</dbReference>
<reference evidence="9" key="1">
    <citation type="submission" date="2023-02" db="EMBL/GenBank/DDBJ databases">
        <title>Actinokineospora globicatena NBRC 15670.</title>
        <authorList>
            <person name="Ichikawa N."/>
            <person name="Sato H."/>
            <person name="Tonouchi N."/>
        </authorList>
    </citation>
    <scope>NUCLEOTIDE SEQUENCE</scope>
    <source>
        <strain evidence="9">NBRC 15670</strain>
    </source>
</reference>
<dbReference type="NCBIfam" id="NF047832">
    <property type="entry name" value="caspase_w_EACC1"/>
    <property type="match status" value="1"/>
</dbReference>
<dbReference type="GO" id="GO:0051258">
    <property type="term" value="P:protein polymerization"/>
    <property type="evidence" value="ECO:0007669"/>
    <property type="project" value="UniProtKB-UniRule"/>
</dbReference>
<dbReference type="InterPro" id="IPR029030">
    <property type="entry name" value="Caspase-like_dom_sf"/>
</dbReference>
<sequence>MEGVDVRLPDPSRSHAVLVGTSEYKSDRLHDLPAVERNLEALRAVLTDPALGGFPEDHVAVVHNPVDDAAVVSEIWRRAELAEDTLLVYLAGHGLAGSRSGELFLALGDTNPDQLPFRTLRYDELRTVVTDRGRFPADNRVVILDCCFAGRAIPAMSGSAVTGLTDIEGVYVLTATAPNHTALALPDAEHTAFTGAVLDLLRTGVPGGPELLTLTTVYERVLQTMRSRGYPRPEQINKDTIGKLALARNAAYVPAATVPEVDIRVVGIGGGGVNALNRLHDEHSAGYRSIAINTDPTSLLMSDADVKVDVRGDLALGVGAGANPELGRLAVTASADDIAAVLRGADLVFITCGEGGGTGTGGAPVVAELARRAGALTVGVVTRPFSFEGRRRAAQAEVGIAELRAVCDTVIVIANDRLLALGDLGVSLMDAFRQADQVLMSAIRSIVHLLTVPGAIRVGFDTVRAALTGAGTAVIGLGRASGPDRIEAAVRDAIAEYQRLTDHGIHGAGVILLSISGDSRISYADVSAAAALVSDTAHPDADLVFGAAFDDSAGDQVEVAIVAARFSTP</sequence>
<dbReference type="Gene3D" id="3.40.50.1460">
    <property type="match status" value="1"/>
</dbReference>
<name>A0A9W6QL50_9PSEU</name>
<dbReference type="SMART" id="SM00865">
    <property type="entry name" value="Tubulin_C"/>
    <property type="match status" value="1"/>
</dbReference>
<keyword evidence="5 6" id="KW-0132">Cell division</keyword>
<feature type="binding site" evidence="5">
    <location>
        <position position="436"/>
    </location>
    <ligand>
        <name>GTP</name>
        <dbReference type="ChEBI" id="CHEBI:37565"/>
    </ligand>
</feature>
<comment type="caution">
    <text evidence="9">The sequence shown here is derived from an EMBL/GenBank/DDBJ whole genome shotgun (WGS) entry which is preliminary data.</text>
</comment>
<evidence type="ECO:0000313" key="9">
    <source>
        <dbReference type="EMBL" id="GLW90569.1"/>
    </source>
</evidence>
<dbReference type="Pfam" id="PF00091">
    <property type="entry name" value="Tubulin"/>
    <property type="match status" value="1"/>
</dbReference>
<dbReference type="PANTHER" id="PTHR30314">
    <property type="entry name" value="CELL DIVISION PROTEIN FTSZ-RELATED"/>
    <property type="match status" value="1"/>
</dbReference>
<keyword evidence="3 5" id="KW-0342">GTP-binding</keyword>
<dbReference type="AlphaFoldDB" id="A0A9W6QL50"/>
<dbReference type="PROSITE" id="PS01135">
    <property type="entry name" value="FTSZ_2"/>
    <property type="match status" value="1"/>
</dbReference>
<organism evidence="9 10">
    <name type="scientific">Actinokineospora globicatena</name>
    <dbReference type="NCBI Taxonomy" id="103729"/>
    <lineage>
        <taxon>Bacteria</taxon>
        <taxon>Bacillati</taxon>
        <taxon>Actinomycetota</taxon>
        <taxon>Actinomycetes</taxon>
        <taxon>Pseudonocardiales</taxon>
        <taxon>Pseudonocardiaceae</taxon>
        <taxon>Actinokineospora</taxon>
    </lineage>
</organism>
<evidence type="ECO:0000256" key="6">
    <source>
        <dbReference type="RuleBase" id="RU000631"/>
    </source>
</evidence>
<evidence type="ECO:0000256" key="5">
    <source>
        <dbReference type="HAMAP-Rule" id="MF_00909"/>
    </source>
</evidence>
<comment type="function">
    <text evidence="5 6">Essential cell division protein that forms a contractile ring structure (Z ring) at the future cell division site. The regulation of the ring assembly controls the timing and the location of cell division. One of the functions of the FtsZ ring is to recruit other cell division proteins to the septum to produce a new cell wall between the dividing cells. Binds GTP and shows GTPase activity.</text>
</comment>
<dbReference type="CDD" id="cd02201">
    <property type="entry name" value="FtsZ_type1"/>
    <property type="match status" value="1"/>
</dbReference>
<dbReference type="Pfam" id="PF12327">
    <property type="entry name" value="FtsZ_C"/>
    <property type="match status" value="1"/>
</dbReference>
<dbReference type="GO" id="GO:0005525">
    <property type="term" value="F:GTP binding"/>
    <property type="evidence" value="ECO:0007669"/>
    <property type="project" value="UniProtKB-UniRule"/>
</dbReference>
<gene>
    <name evidence="5" type="primary">ftsZ</name>
    <name evidence="9" type="ORF">Aglo03_13850</name>
</gene>
<dbReference type="InterPro" id="IPR003008">
    <property type="entry name" value="Tubulin_FtsZ_GTPase"/>
</dbReference>
<evidence type="ECO:0000256" key="1">
    <source>
        <dbReference type="ARBA" id="ARBA00009690"/>
    </source>
</evidence>
<dbReference type="InterPro" id="IPR018316">
    <property type="entry name" value="Tubulin/FtsZ_2-layer-sand-dom"/>
</dbReference>
<evidence type="ECO:0000259" key="7">
    <source>
        <dbReference type="SMART" id="SM00864"/>
    </source>
</evidence>
<dbReference type="EMBL" id="BSSD01000001">
    <property type="protein sequence ID" value="GLW90569.1"/>
    <property type="molecule type" value="Genomic_DNA"/>
</dbReference>
<comment type="subunit">
    <text evidence="5">Homodimer. Polymerizes to form a dynamic ring structure in a strictly GTP-dependent manner. Interacts directly with several other division proteins.</text>
</comment>
<keyword evidence="2 5" id="KW-0547">Nucleotide-binding</keyword>
<dbReference type="Proteomes" id="UP001165042">
    <property type="component" value="Unassembled WGS sequence"/>
</dbReference>
<feature type="binding site" evidence="5">
    <location>
        <position position="392"/>
    </location>
    <ligand>
        <name>GTP</name>
        <dbReference type="ChEBI" id="CHEBI:37565"/>
    </ligand>
</feature>
<protein>
    <recommendedName>
        <fullName evidence="5 6">Cell division protein FtsZ</fullName>
    </recommendedName>
</protein>
<dbReference type="GO" id="GO:0032153">
    <property type="term" value="C:cell division site"/>
    <property type="evidence" value="ECO:0007669"/>
    <property type="project" value="UniProtKB-UniRule"/>
</dbReference>
<evidence type="ECO:0000256" key="4">
    <source>
        <dbReference type="ARBA" id="ARBA00023210"/>
    </source>
</evidence>
<keyword evidence="5 6" id="KW-0131">Cell cycle</keyword>
<comment type="similarity">
    <text evidence="1 5 6">Belongs to the FtsZ family.</text>
</comment>
<feature type="binding site" evidence="5">
    <location>
        <begin position="357"/>
        <end position="359"/>
    </location>
    <ligand>
        <name>GTP</name>
        <dbReference type="ChEBI" id="CHEBI:37565"/>
    </ligand>
</feature>
<dbReference type="SUPFAM" id="SSF55307">
    <property type="entry name" value="Tubulin C-terminal domain-like"/>
    <property type="match status" value="1"/>
</dbReference>
<feature type="binding site" evidence="5">
    <location>
        <position position="388"/>
    </location>
    <ligand>
        <name>GTP</name>
        <dbReference type="ChEBI" id="CHEBI:37565"/>
    </ligand>
</feature>
<dbReference type="InterPro" id="IPR000158">
    <property type="entry name" value="Cell_div_FtsZ"/>
</dbReference>